<dbReference type="PANTHER" id="PTHR31781">
    <property type="entry name" value="UNC80"/>
    <property type="match status" value="1"/>
</dbReference>
<evidence type="ECO:0000256" key="1">
    <source>
        <dbReference type="SAM" id="MobiDB-lite"/>
    </source>
</evidence>
<dbReference type="GeneID" id="64706126"/>
<dbReference type="Pfam" id="PF20262">
    <property type="entry name" value="UNC80_C"/>
    <property type="match status" value="1"/>
</dbReference>
<dbReference type="Pfam" id="PF19424">
    <property type="entry name" value="UNC80"/>
    <property type="match status" value="1"/>
</dbReference>
<feature type="compositionally biased region" description="Polar residues" evidence="1">
    <location>
        <begin position="68"/>
        <end position="81"/>
    </location>
</feature>
<feature type="region of interest" description="Disordered" evidence="1">
    <location>
        <begin position="1075"/>
        <end position="1094"/>
    </location>
</feature>
<feature type="compositionally biased region" description="Polar residues" evidence="1">
    <location>
        <begin position="1128"/>
        <end position="1141"/>
    </location>
</feature>
<dbReference type="GO" id="GO:0005261">
    <property type="term" value="F:monoatomic cation channel activity"/>
    <property type="evidence" value="ECO:0007669"/>
    <property type="project" value="TreeGrafter"/>
</dbReference>
<keyword evidence="5" id="KW-1185">Reference proteome</keyword>
<feature type="region of interest" description="Disordered" evidence="1">
    <location>
        <begin position="2180"/>
        <end position="2202"/>
    </location>
</feature>
<dbReference type="EMBL" id="JABBWM010000005">
    <property type="protein sequence ID" value="KAG2117212.1"/>
    <property type="molecule type" value="Genomic_DNA"/>
</dbReference>
<dbReference type="Proteomes" id="UP000823399">
    <property type="component" value="Unassembled WGS sequence"/>
</dbReference>
<feature type="domain" description="Protein UNC80 C-terminal" evidence="3">
    <location>
        <begin position="1428"/>
        <end position="1575"/>
    </location>
</feature>
<feature type="compositionally biased region" description="Low complexity" evidence="1">
    <location>
        <begin position="2045"/>
        <end position="2055"/>
    </location>
</feature>
<dbReference type="InterPro" id="IPR045852">
    <property type="entry name" value="UNC80_central"/>
</dbReference>
<feature type="compositionally biased region" description="Low complexity" evidence="1">
    <location>
        <begin position="1142"/>
        <end position="1155"/>
    </location>
</feature>
<proteinExistence type="predicted"/>
<evidence type="ECO:0000259" key="2">
    <source>
        <dbReference type="Pfam" id="PF19424"/>
    </source>
</evidence>
<name>A0A9P7FFU7_9AGAM</name>
<protein>
    <submittedName>
        <fullName evidence="4">Uncharacterized protein</fullName>
    </submittedName>
</protein>
<feature type="region of interest" description="Disordered" evidence="1">
    <location>
        <begin position="2034"/>
        <end position="2055"/>
    </location>
</feature>
<dbReference type="OrthoDB" id="5584001at2759"/>
<feature type="compositionally biased region" description="Basic and acidic residues" evidence="1">
    <location>
        <begin position="1964"/>
        <end position="1974"/>
    </location>
</feature>
<dbReference type="GO" id="GO:0055080">
    <property type="term" value="P:monoatomic cation homeostasis"/>
    <property type="evidence" value="ECO:0007669"/>
    <property type="project" value="TreeGrafter"/>
</dbReference>
<gene>
    <name evidence="4" type="ORF">F5147DRAFT_833491</name>
</gene>
<feature type="compositionally biased region" description="Low complexity" evidence="1">
    <location>
        <begin position="182"/>
        <end position="194"/>
    </location>
</feature>
<accession>A0A9P7FFU7</accession>
<feature type="region of interest" description="Disordered" evidence="1">
    <location>
        <begin position="1958"/>
        <end position="1978"/>
    </location>
</feature>
<dbReference type="PANTHER" id="PTHR31781:SF1">
    <property type="entry name" value="PROTEIN UNC-80 HOMOLOG"/>
    <property type="match status" value="1"/>
</dbReference>
<dbReference type="InterPro" id="IPR046460">
    <property type="entry name" value="UNC80_C"/>
</dbReference>
<dbReference type="InterPro" id="IPR016024">
    <property type="entry name" value="ARM-type_fold"/>
</dbReference>
<feature type="region of interest" description="Disordered" evidence="1">
    <location>
        <begin position="1128"/>
        <end position="1177"/>
    </location>
</feature>
<reference evidence="4" key="1">
    <citation type="journal article" date="2020" name="New Phytol.">
        <title>Comparative genomics reveals dynamic genome evolution in host specialist ectomycorrhizal fungi.</title>
        <authorList>
            <person name="Lofgren L.A."/>
            <person name="Nguyen N.H."/>
            <person name="Vilgalys R."/>
            <person name="Ruytinx J."/>
            <person name="Liao H.L."/>
            <person name="Branco S."/>
            <person name="Kuo A."/>
            <person name="LaButti K."/>
            <person name="Lipzen A."/>
            <person name="Andreopoulos W."/>
            <person name="Pangilinan J."/>
            <person name="Riley R."/>
            <person name="Hundley H."/>
            <person name="Na H."/>
            <person name="Barry K."/>
            <person name="Grigoriev I.V."/>
            <person name="Stajich J.E."/>
            <person name="Kennedy P.G."/>
        </authorList>
    </citation>
    <scope>NUCLEOTIDE SEQUENCE</scope>
    <source>
        <strain evidence="4">FC423</strain>
    </source>
</reference>
<feature type="compositionally biased region" description="Polar residues" evidence="1">
    <location>
        <begin position="2127"/>
        <end position="2142"/>
    </location>
</feature>
<feature type="region of interest" description="Disordered" evidence="1">
    <location>
        <begin position="2127"/>
        <end position="2148"/>
    </location>
</feature>
<feature type="region of interest" description="Disordered" evidence="1">
    <location>
        <begin position="1"/>
        <end position="84"/>
    </location>
</feature>
<dbReference type="SUPFAM" id="SSF48371">
    <property type="entry name" value="ARM repeat"/>
    <property type="match status" value="1"/>
</dbReference>
<organism evidence="4 5">
    <name type="scientific">Suillus discolor</name>
    <dbReference type="NCBI Taxonomy" id="1912936"/>
    <lineage>
        <taxon>Eukaryota</taxon>
        <taxon>Fungi</taxon>
        <taxon>Dikarya</taxon>
        <taxon>Basidiomycota</taxon>
        <taxon>Agaricomycotina</taxon>
        <taxon>Agaricomycetes</taxon>
        <taxon>Agaricomycetidae</taxon>
        <taxon>Boletales</taxon>
        <taxon>Suillineae</taxon>
        <taxon>Suillaceae</taxon>
        <taxon>Suillus</taxon>
    </lineage>
</organism>
<feature type="region of interest" description="Disordered" evidence="1">
    <location>
        <begin position="98"/>
        <end position="129"/>
    </location>
</feature>
<comment type="caution">
    <text evidence="4">The sequence shown here is derived from an EMBL/GenBank/DDBJ whole genome shotgun (WGS) entry which is preliminary data.</text>
</comment>
<dbReference type="RefSeq" id="XP_041298101.1">
    <property type="nucleotide sequence ID" value="XM_041443867.1"/>
</dbReference>
<feature type="compositionally biased region" description="Polar residues" evidence="1">
    <location>
        <begin position="195"/>
        <end position="204"/>
    </location>
</feature>
<feature type="region of interest" description="Disordered" evidence="1">
    <location>
        <begin position="143"/>
        <end position="210"/>
    </location>
</feature>
<dbReference type="GO" id="GO:0034703">
    <property type="term" value="C:cation channel complex"/>
    <property type="evidence" value="ECO:0007669"/>
    <property type="project" value="TreeGrafter"/>
</dbReference>
<sequence>MSGNQGLHSRPSPGSRLLQRRLHSSDLQKGFLVTSRSSSSKSQQPVLLPNTVTEDVDSLPEVHARVPSGTSTLQLASTEKGNVSDPFLDQYGLESETWMGEPPVESPRSYTVEDQRPTQSVAGGISNLPLKKKFSPAFSHAFKASSSSSNTQPPITERSDSGNAPTRTPSKVRWEKLRQHVLAPSRPASPPLSAQISQSPSRPQTPKLPRFPRLGFRHAVEHAREAAVNESRRFAEELLQICWSFRVPEVLRQSKNERDGPFGTVGSSLHLPFMSSTTLNSFATGSAMVQAQTTQKGLYIKRPSSTISGGQNSSLVMTLHETILRYASKNSNHLPHETLVLSALLTPFLSSESNQNVEDERWTAIEAFEAAIQTWQATSDDLTIERCIWCCDAASIPSSLRARVLSVLTSLLFPRTGPIELPSAHAFLSLVQALAITLLQIQEDREAAILKDIISKLRDGTCGSMAGFLAAAEIDGSPVMLVGVRQSEVREALVIEALVRCLDHGPLTTKRKVLHELLQEFWTPFSVSGSFPPMISAIRSRVVITFAHAAAFLCASVKSEHLDTQSVLHVLKSRVIPEMTYLSGKRASDVRASVSRLLIELLCLERVTHEMISVICGLTVQLLETSEWKTSLEKMMQHFIAEGEWPTMIRLLTALFHLPDELRGQLFTWSIPCLQERIVADPPPLHYPELTGVLDKASRTYPQVFFKPLFTCAASSKVLTISHQLGVITAISVFLPDFWTRDTEMILVSLMNEPTVISQSGSKRKWAQARLGQMIILVELIARVKAVPRISKDFLHPETSAFTPTHFFSMLEARLGVLLEVKERTALLPPSMRLLYLILFTEIRLLTRSAKRPTWLRSAIGWLLQSYIGAVVDEDESLIVDDDVFSDISQALGKIKDIYASTQDSLRVSHKRQSTMLLLSSVKDVSGDCPEHRTMLMDVLHERILFLSSLPQSLTRQALNLLVVISACLTSEDYLLIGPFLWARCFDWAEPQAVLSASFLVMQCAEKAPHSILELIRNDLQDEDSAVKITAIQRLDMLVNMRFQILSQPFLSDKDHRRPFKLARDPLPFVPTDIGSSLFVPEQEDDGSEEMPKELRKHLAEVGWLDENRPTDQKREWVRTPLSLLPSTLQDRNAGSTERLQSSPLPSPASTPTKPRSNSDVSDGHLSRRSSNPTSRGVKRRAVFVPVLGTLFPQLVSLTLDSCTDVSCAARASVMDLLRHEPALLIRPILDLLASNNEEAATTAVRGLLHLNQHLPPAMAHYTFNHLAGYLKFLAREVTSLDALRNFALTAALLSNLVTQVSEMSIREIRRAKMDLFLIPSGSLWFTASSPSGPMFPKALSLNESPSEIPPSLISITMIRVAQSQLFLSMLKRNPQDVRVIRKTMEHIVLPSTDALSAARSLELPDFVPQQFAQRDGPESILTTLSLMLSRSHLLLIAQIFRSMSRHLSDRSELTIFMDGLNRILLRHGDDIGIVSQSLIALMVASARFRRLFTSGGGYSLFMLSVIKVYTEQEHHQGIQQAIEYAINRFHAIHPQAFVFQTLDIVVHTLLEPTCNSSWLAKSVFRMLSSLNRNNPTASPDASGIRNMNRLQEKEALMVTTADEKPQAFMAAIRRVGSQESQQLIISLPEEYETRSLDMDDLVRLLLTVIGHDPSIVRAQNFLSLLKLLTPALYNASRSARSVLCDGIDAVGMIILRTAAKAKLPEPLTMHSMGGLTTEISQEEGVLADKLHEKAKAPSDLTTMRIEYLGLALAFIKAGGQLPNTATEKIFDIAKILLREASHTEDEVVDFLCQYSKASLVERTPSSKEAIALLENLAPIMNAYASAINFAGVYEAISHLTSNNQFTNDIMFSNLVVTQICRCGLESQAAWSSERSMVSLLATAISFRKADVIAEIEKQLPSHKFLSGVVFKLVLSLETSASASPVGDHDAWLRATRTSAWLRLLSYAMAACEKPGQSQQLTSLERRKSDDRHRSGSSNKEQVLTLVAAIQIIKMIIVRAGDDLSASLPSIWIRLAAVFRSLVCDGDARFAFESSEQSAPPSPIHSPRSSSSMTSVDPFNVQESFLTPSVSFNARRPSPPPGKPRVIDYVLWSLLELLSRYRTPLILQLKLLVQEKVAVLDEQLRCSQNGSHHSSGNRSPSVFSKPRKRLSSMHSALSPFIISSPSASFNTGHMSLHPPILESTPRKAGFERSPSASPVSAQPRIVHLGPIAPDLCRSASSSQDVRTLTMSTVVKSSSLVRATYRRIRLVQACMGYSLLLPLPAAFERHMSAALESAGTMDDTIGLGGHLEEGGERKWSTKQAVDALLDEMHDLELEFREREAWREVLDDSLVGLQPDVNDSSVFQDAPPIAN</sequence>
<evidence type="ECO:0000313" key="4">
    <source>
        <dbReference type="EMBL" id="KAG2117212.1"/>
    </source>
</evidence>
<evidence type="ECO:0000259" key="3">
    <source>
        <dbReference type="Pfam" id="PF20262"/>
    </source>
</evidence>
<feature type="domain" description="Protein UNC80 central region" evidence="2">
    <location>
        <begin position="946"/>
        <end position="1046"/>
    </location>
</feature>
<evidence type="ECO:0000313" key="5">
    <source>
        <dbReference type="Proteomes" id="UP000823399"/>
    </source>
</evidence>